<reference evidence="1 2" key="1">
    <citation type="submission" date="2021-04" db="EMBL/GenBank/DDBJ databases">
        <authorList>
            <person name="Bliznina A."/>
        </authorList>
    </citation>
    <scope>NUCLEOTIDE SEQUENCE [LARGE SCALE GENOMIC DNA]</scope>
</reference>
<dbReference type="Gene3D" id="2.120.10.80">
    <property type="entry name" value="Kelch-type beta propeller"/>
    <property type="match status" value="1"/>
</dbReference>
<gene>
    <name evidence="1" type="ORF">OKIOD_LOCUS4050</name>
</gene>
<sequence>MWHLLLLVAGAQAYFNESCNALHLAEVCEDGCNTDLNICIAGAGGNYDKIHECLRIHENCFQSCPCHAVCPWGCPCYANGGNWECENTCTDLYHDEAVLCTKLCNEKACECFNDCPIFDYPCSEKCGLALVRCHQSCPCGALCPWGCPCPNFCNEATNQTALIFTHKSYNGELESDPFLLKWIGVEQIDDDNWLHTEPIVSEFSDFATYPTEEFHSECFAVYKGQQFVFGGENNEVYTIGDCGLRVRTGQELPRIKGEDGVDKPENKQIWRGHSCTGVNFDIGTDVLVLCSPREQGNMCYIGNWDPATEAFIRWERLDEYSTEGHADGAIVTWRNRAVLIGGQQMKNQDTSPNAESEFFVPDLSQEDRWEHLPDLPFRVIHHSAVAYDRWIWVFGGLREIIGGETISDRAVMRFEEGLEGQNYAWEVEGLLRTPRVYHTTIWQDERHLLIVGGREYHNEPNSNLPFEQWINVGEKLGANGQYLRPNFIEEESKQTRRGLDNPVVFMMRNNYGEQCPEFLV</sequence>
<proteinExistence type="predicted"/>
<dbReference type="SUPFAM" id="SSF50965">
    <property type="entry name" value="Galactose oxidase, central domain"/>
    <property type="match status" value="1"/>
</dbReference>
<name>A0ABN7S5X2_OIKDI</name>
<keyword evidence="2" id="KW-1185">Reference proteome</keyword>
<accession>A0ABN7S5X2</accession>
<dbReference type="InterPro" id="IPR011043">
    <property type="entry name" value="Gal_Oxase/kelch_b-propeller"/>
</dbReference>
<organism evidence="1 2">
    <name type="scientific">Oikopleura dioica</name>
    <name type="common">Tunicate</name>
    <dbReference type="NCBI Taxonomy" id="34765"/>
    <lineage>
        <taxon>Eukaryota</taxon>
        <taxon>Metazoa</taxon>
        <taxon>Chordata</taxon>
        <taxon>Tunicata</taxon>
        <taxon>Appendicularia</taxon>
        <taxon>Copelata</taxon>
        <taxon>Oikopleuridae</taxon>
        <taxon>Oikopleura</taxon>
    </lineage>
</organism>
<dbReference type="Proteomes" id="UP001158576">
    <property type="component" value="Chromosome PAR"/>
</dbReference>
<protein>
    <submittedName>
        <fullName evidence="1">Oidioi.mRNA.OKI2018_I69.PAR.g12492.t1.cds</fullName>
    </submittedName>
</protein>
<dbReference type="EMBL" id="OU015568">
    <property type="protein sequence ID" value="CAG5090182.1"/>
    <property type="molecule type" value="Genomic_DNA"/>
</dbReference>
<dbReference type="InterPro" id="IPR015915">
    <property type="entry name" value="Kelch-typ_b-propeller"/>
</dbReference>
<evidence type="ECO:0000313" key="1">
    <source>
        <dbReference type="EMBL" id="CAG5090182.1"/>
    </source>
</evidence>
<evidence type="ECO:0000313" key="2">
    <source>
        <dbReference type="Proteomes" id="UP001158576"/>
    </source>
</evidence>